<protein>
    <submittedName>
        <fullName evidence="2">Uncharacterized protein</fullName>
    </submittedName>
</protein>
<proteinExistence type="predicted"/>
<keyword evidence="1" id="KW-0472">Membrane</keyword>
<dbReference type="RefSeq" id="WP_177091508.1">
    <property type="nucleotide sequence ID" value="NZ_JACAQB010000004.1"/>
</dbReference>
<dbReference type="AlphaFoldDB" id="A0A7Y8C148"/>
<feature type="transmembrane region" description="Helical" evidence="1">
    <location>
        <begin position="182"/>
        <end position="200"/>
    </location>
</feature>
<keyword evidence="1" id="KW-1133">Transmembrane helix</keyword>
<dbReference type="Proteomes" id="UP000539985">
    <property type="component" value="Unassembled WGS sequence"/>
</dbReference>
<name>A0A7Y8C148_9PSED</name>
<accession>A0A7Y8C148</accession>
<reference evidence="2 3" key="1">
    <citation type="submission" date="2020-04" db="EMBL/GenBank/DDBJ databases">
        <title>Molecular characterization of pseudomonads from Agaricus bisporus reveal novel blotch 2 pathogens in Western Europe.</title>
        <authorList>
            <person name="Taparia T."/>
            <person name="Krijger M."/>
            <person name="Haynes E."/>
            <person name="Elpinstone J.G."/>
            <person name="Noble R."/>
            <person name="Van Der Wolf J."/>
        </authorList>
    </citation>
    <scope>NUCLEOTIDE SEQUENCE [LARGE SCALE GENOMIC DNA]</scope>
    <source>
        <strain evidence="2 3">H7001</strain>
    </source>
</reference>
<evidence type="ECO:0000313" key="2">
    <source>
        <dbReference type="EMBL" id="NWB95568.1"/>
    </source>
</evidence>
<keyword evidence="1" id="KW-0812">Transmembrane</keyword>
<evidence type="ECO:0000256" key="1">
    <source>
        <dbReference type="SAM" id="Phobius"/>
    </source>
</evidence>
<sequence length="210" mass="23830">MFEFAGDERGLMANSIRKISWFSALSLIWRGQAFGLGKNYRMISYWVKFAAMLSILAPFMEYSSSRDFIGAMPPDVPMVKTTGTFVRYVGHEGLKQVPYIIFRADNGVEYRTEHSVAPTAIDNLGGLKIPIKVYVEGFVLRDGRGSFYPLKITTVNGVYLESSDALMEELLIGRDPLHFKRLRGVFFMLLIPWGMSFFYASKLRVSGLKH</sequence>
<gene>
    <name evidence="2" type="ORF">HX882_06665</name>
</gene>
<evidence type="ECO:0000313" key="3">
    <source>
        <dbReference type="Proteomes" id="UP000539985"/>
    </source>
</evidence>
<organism evidence="2 3">
    <name type="scientific">Pseudomonas gingeri</name>
    <dbReference type="NCBI Taxonomy" id="117681"/>
    <lineage>
        <taxon>Bacteria</taxon>
        <taxon>Pseudomonadati</taxon>
        <taxon>Pseudomonadota</taxon>
        <taxon>Gammaproteobacteria</taxon>
        <taxon>Pseudomonadales</taxon>
        <taxon>Pseudomonadaceae</taxon>
        <taxon>Pseudomonas</taxon>
    </lineage>
</organism>
<comment type="caution">
    <text evidence="2">The sequence shown here is derived from an EMBL/GenBank/DDBJ whole genome shotgun (WGS) entry which is preliminary data.</text>
</comment>
<dbReference type="EMBL" id="JACAQB010000004">
    <property type="protein sequence ID" value="NWB95568.1"/>
    <property type="molecule type" value="Genomic_DNA"/>
</dbReference>